<dbReference type="InterPro" id="IPR036812">
    <property type="entry name" value="NAD(P)_OxRdtase_dom_sf"/>
</dbReference>
<dbReference type="OrthoDB" id="416253at2759"/>
<comment type="catalytic activity">
    <reaction evidence="6">
        <text>xylitol + NADP(+) = D-xylose + NADPH + H(+)</text>
        <dbReference type="Rhea" id="RHEA:27445"/>
        <dbReference type="ChEBI" id="CHEBI:15378"/>
        <dbReference type="ChEBI" id="CHEBI:17151"/>
        <dbReference type="ChEBI" id="CHEBI:53455"/>
        <dbReference type="ChEBI" id="CHEBI:57783"/>
        <dbReference type="ChEBI" id="CHEBI:58349"/>
        <dbReference type="EC" id="1.1.1.307"/>
    </reaction>
</comment>
<dbReference type="InterPro" id="IPR020471">
    <property type="entry name" value="AKR"/>
</dbReference>
<dbReference type="PANTHER" id="PTHR43827:SF3">
    <property type="entry name" value="NADP-DEPENDENT OXIDOREDUCTASE DOMAIN-CONTAINING PROTEIN"/>
    <property type="match status" value="1"/>
</dbReference>
<dbReference type="CDD" id="cd19120">
    <property type="entry name" value="AKR_AKR3C2-3"/>
    <property type="match status" value="1"/>
</dbReference>
<keyword evidence="11" id="KW-1185">Reference proteome</keyword>
<dbReference type="EMBL" id="JAACFV010000205">
    <property type="protein sequence ID" value="KAF7502974.1"/>
    <property type="molecule type" value="Genomic_DNA"/>
</dbReference>
<evidence type="ECO:0000259" key="9">
    <source>
        <dbReference type="Pfam" id="PF00248"/>
    </source>
</evidence>
<evidence type="ECO:0000256" key="6">
    <source>
        <dbReference type="ARBA" id="ARBA00047534"/>
    </source>
</evidence>
<evidence type="ECO:0000313" key="10">
    <source>
        <dbReference type="EMBL" id="KAF7502974.1"/>
    </source>
</evidence>
<dbReference type="SUPFAM" id="SSF51430">
    <property type="entry name" value="NAD(P)-linked oxidoreductase"/>
    <property type="match status" value="1"/>
</dbReference>
<dbReference type="AlphaFoldDB" id="A0A8H7DXH3"/>
<comment type="catalytic activity">
    <reaction evidence="7">
        <text>xylitol + NAD(+) = D-xylose + NADH + H(+)</text>
        <dbReference type="Rhea" id="RHEA:27441"/>
        <dbReference type="ChEBI" id="CHEBI:15378"/>
        <dbReference type="ChEBI" id="CHEBI:17151"/>
        <dbReference type="ChEBI" id="CHEBI:53455"/>
        <dbReference type="ChEBI" id="CHEBI:57540"/>
        <dbReference type="ChEBI" id="CHEBI:57945"/>
        <dbReference type="EC" id="1.1.1.307"/>
    </reaction>
</comment>
<feature type="domain" description="NADP-dependent oxidoreductase" evidence="9">
    <location>
        <begin position="108"/>
        <end position="358"/>
    </location>
</feature>
<dbReference type="GO" id="GO:0016616">
    <property type="term" value="F:oxidoreductase activity, acting on the CH-OH group of donors, NAD or NADP as acceptor"/>
    <property type="evidence" value="ECO:0007669"/>
    <property type="project" value="UniProtKB-ARBA"/>
</dbReference>
<dbReference type="InterPro" id="IPR044494">
    <property type="entry name" value="AKR3C2/3"/>
</dbReference>
<dbReference type="InterPro" id="IPR018170">
    <property type="entry name" value="Aldo/ket_reductase_CS"/>
</dbReference>
<dbReference type="PANTHER" id="PTHR43827">
    <property type="entry name" value="2,5-DIKETO-D-GLUCONIC ACID REDUCTASE"/>
    <property type="match status" value="1"/>
</dbReference>
<comment type="function">
    <text evidence="5">Catalyzes the initial reaction in the xylose utilization pathway by reducing D-xylose into xylitol. Xylose is a major component of hemicelluloses such as xylan. Most fungi utilize D-xylose via three enzymatic reactions, xylose reductase (XR), xylitol dehydrogenase (XDH), and xylulokinase, to form xylulose 5-phosphate, which enters pentose phosphate pathway.</text>
</comment>
<feature type="compositionally biased region" description="Polar residues" evidence="8">
    <location>
        <begin position="1"/>
        <end position="12"/>
    </location>
</feature>
<sequence length="378" mass="42567">MQSDLVNENSKSTNDKVRSGRNLWAPARKDIPKKKEARCSRQKLSYCVPLHKSLELQLQVTAGSTEMRNRQRTGGGFQGTITMAGLDLKIPLMKMSDGFSIPMLGYGTGTAWYKKNASSSMDKSLIEATTKAAQIGYVHLDGAEVYNTEPELGAAIKASKIPRDKLFVTTKVTTNIKDIPGAIDASLKKLGLDHVDLYLIHEPFFAQSDEELQQKWRDMEGVKKSGKARSIGVSNYYKHHLEATLKTAIDPPAINQIEYHPYLQHGDLISYHRQKNIAISAYGPLTPVTRAKEGPLTDYLDRLAYKYAVSPAEILLRWCLDQDVVAITTTSKEQRMSDYLRALTFKLTPKEVQEISDLGKTYHYRAFWNKKFAEDDRS</sequence>
<keyword evidence="3" id="KW-0521">NADP</keyword>
<dbReference type="EC" id="1.1.1.307" evidence="2"/>
<keyword evidence="4" id="KW-0560">Oxidoreductase</keyword>
<dbReference type="Gene3D" id="3.20.20.100">
    <property type="entry name" value="NADP-dependent oxidoreductase domain"/>
    <property type="match status" value="1"/>
</dbReference>
<dbReference type="FunFam" id="3.20.20.100:FF:000002">
    <property type="entry name" value="2,5-diketo-D-gluconic acid reductase A"/>
    <property type="match status" value="1"/>
</dbReference>
<dbReference type="Proteomes" id="UP000606974">
    <property type="component" value="Unassembled WGS sequence"/>
</dbReference>
<gene>
    <name evidence="10" type="ORF">GJ744_004761</name>
</gene>
<reference evidence="10" key="1">
    <citation type="submission" date="2020-02" db="EMBL/GenBank/DDBJ databases">
        <authorList>
            <person name="Palmer J.M."/>
        </authorList>
    </citation>
    <scope>NUCLEOTIDE SEQUENCE</scope>
    <source>
        <strain evidence="10">EPUS1.4</strain>
        <tissue evidence="10">Thallus</tissue>
    </source>
</reference>
<evidence type="ECO:0000256" key="8">
    <source>
        <dbReference type="SAM" id="MobiDB-lite"/>
    </source>
</evidence>
<accession>A0A8H7DXH3</accession>
<evidence type="ECO:0000256" key="7">
    <source>
        <dbReference type="ARBA" id="ARBA00049485"/>
    </source>
</evidence>
<evidence type="ECO:0000256" key="1">
    <source>
        <dbReference type="ARBA" id="ARBA00007905"/>
    </source>
</evidence>
<dbReference type="GO" id="GO:0016652">
    <property type="term" value="F:oxidoreductase activity, acting on NAD(P)H as acceptor"/>
    <property type="evidence" value="ECO:0007669"/>
    <property type="project" value="InterPro"/>
</dbReference>
<evidence type="ECO:0000256" key="2">
    <source>
        <dbReference type="ARBA" id="ARBA00012845"/>
    </source>
</evidence>
<name>A0A8H7DXH3_9EURO</name>
<dbReference type="PRINTS" id="PR00069">
    <property type="entry name" value="ALDKETRDTASE"/>
</dbReference>
<evidence type="ECO:0000256" key="4">
    <source>
        <dbReference type="ARBA" id="ARBA00023002"/>
    </source>
</evidence>
<comment type="caution">
    <text evidence="10">The sequence shown here is derived from an EMBL/GenBank/DDBJ whole genome shotgun (WGS) entry which is preliminary data.</text>
</comment>
<dbReference type="InterPro" id="IPR023210">
    <property type="entry name" value="NADP_OxRdtase_dom"/>
</dbReference>
<dbReference type="PROSITE" id="PS00062">
    <property type="entry name" value="ALDOKETO_REDUCTASE_2"/>
    <property type="match status" value="1"/>
</dbReference>
<organism evidence="10 11">
    <name type="scientific">Endocarpon pusillum</name>
    <dbReference type="NCBI Taxonomy" id="364733"/>
    <lineage>
        <taxon>Eukaryota</taxon>
        <taxon>Fungi</taxon>
        <taxon>Dikarya</taxon>
        <taxon>Ascomycota</taxon>
        <taxon>Pezizomycotina</taxon>
        <taxon>Eurotiomycetes</taxon>
        <taxon>Chaetothyriomycetidae</taxon>
        <taxon>Verrucariales</taxon>
        <taxon>Verrucariaceae</taxon>
        <taxon>Endocarpon</taxon>
    </lineage>
</organism>
<dbReference type="Pfam" id="PF00248">
    <property type="entry name" value="Aldo_ket_red"/>
    <property type="match status" value="1"/>
</dbReference>
<comment type="similarity">
    <text evidence="1">Belongs to the aldo/keto reductase family.</text>
</comment>
<protein>
    <recommendedName>
        <fullName evidence="2">D-xylose reductase [NAD(P)H]</fullName>
        <ecNumber evidence="2">1.1.1.307</ecNumber>
    </recommendedName>
</protein>
<feature type="region of interest" description="Disordered" evidence="8">
    <location>
        <begin position="1"/>
        <end position="29"/>
    </location>
</feature>
<evidence type="ECO:0000313" key="11">
    <source>
        <dbReference type="Proteomes" id="UP000606974"/>
    </source>
</evidence>
<proteinExistence type="inferred from homology"/>
<evidence type="ECO:0000256" key="3">
    <source>
        <dbReference type="ARBA" id="ARBA00022857"/>
    </source>
</evidence>
<evidence type="ECO:0000256" key="5">
    <source>
        <dbReference type="ARBA" id="ARBA00025065"/>
    </source>
</evidence>